<accession>A0A919UQ43</accession>
<dbReference type="Pfam" id="PF01935">
    <property type="entry name" value="DUF87"/>
    <property type="match status" value="1"/>
</dbReference>
<gene>
    <name evidence="3" type="ORF">Aph01nite_77440</name>
</gene>
<dbReference type="PANTHER" id="PTHR30121:SF6">
    <property type="entry name" value="SLR6007 PROTEIN"/>
    <property type="match status" value="1"/>
</dbReference>
<protein>
    <recommendedName>
        <fullName evidence="2">Helicase HerA central domain-containing protein</fullName>
    </recommendedName>
</protein>
<dbReference type="InterPro" id="IPR027417">
    <property type="entry name" value="P-loop_NTPase"/>
</dbReference>
<dbReference type="RefSeq" id="WP_204046043.1">
    <property type="nucleotide sequence ID" value="NZ_BOOA01000126.1"/>
</dbReference>
<proteinExistence type="predicted"/>
<dbReference type="Gene3D" id="3.40.50.300">
    <property type="entry name" value="P-loop containing nucleotide triphosphate hydrolases"/>
    <property type="match status" value="2"/>
</dbReference>
<evidence type="ECO:0000313" key="4">
    <source>
        <dbReference type="Proteomes" id="UP000640052"/>
    </source>
</evidence>
<organism evidence="3 4">
    <name type="scientific">Acrocarpospora phusangensis</name>
    <dbReference type="NCBI Taxonomy" id="1070424"/>
    <lineage>
        <taxon>Bacteria</taxon>
        <taxon>Bacillati</taxon>
        <taxon>Actinomycetota</taxon>
        <taxon>Actinomycetes</taxon>
        <taxon>Streptosporangiales</taxon>
        <taxon>Streptosporangiaceae</taxon>
        <taxon>Acrocarpospora</taxon>
    </lineage>
</organism>
<dbReference type="AlphaFoldDB" id="A0A919UQ43"/>
<evidence type="ECO:0000313" key="3">
    <source>
        <dbReference type="EMBL" id="GIH29434.1"/>
    </source>
</evidence>
<dbReference type="EMBL" id="BOOA01000126">
    <property type="protein sequence ID" value="GIH29434.1"/>
    <property type="molecule type" value="Genomic_DNA"/>
</dbReference>
<dbReference type="InterPro" id="IPR002789">
    <property type="entry name" value="HerA_central"/>
</dbReference>
<reference evidence="3" key="1">
    <citation type="submission" date="2021-01" db="EMBL/GenBank/DDBJ databases">
        <title>Whole genome shotgun sequence of Acrocarpospora phusangensis NBRC 108782.</title>
        <authorList>
            <person name="Komaki H."/>
            <person name="Tamura T."/>
        </authorList>
    </citation>
    <scope>NUCLEOTIDE SEQUENCE</scope>
    <source>
        <strain evidence="3">NBRC 108782</strain>
    </source>
</reference>
<evidence type="ECO:0000256" key="1">
    <source>
        <dbReference type="SAM" id="Coils"/>
    </source>
</evidence>
<keyword evidence="4" id="KW-1185">Reference proteome</keyword>
<name>A0A919UQ43_9ACTN</name>
<evidence type="ECO:0000259" key="2">
    <source>
        <dbReference type="Pfam" id="PF01935"/>
    </source>
</evidence>
<feature type="domain" description="Helicase HerA central" evidence="2">
    <location>
        <begin position="448"/>
        <end position="595"/>
    </location>
</feature>
<sequence>MAAVELSRHAGENVPRLLMSLLERRYLADFQPSYWRSDLSEDSVPMLGEVRRLGRPRQGEDTTAAMAHALTAGHWHGHAMIMALHGTGSRHRIHLGGRRLAGVSRGSTGDFLQAQASVLRAHLSGLELGGTGPLGQGDTSELSAFLRSAPALALITGIPSPRAGSTAFQSLDRLVNAVGDRNYAVVVVAEPLDLATTDATLDLCRSLKRDIHSYVRQSLTEAHGDSDSTTTSRTETDNRLSPLTASLAGLAAFATVIGMFTEKMGGLAQPAFILAGLANAQRSTTVSTGRTETTTRSVGIEVLDAEAEAAERLLQRHIDRIEQARSAGWWRTSVYLAADSDGTLDAVASALRGICAGDATALEPLRVIRPAPWLVRGAALGGRTLSLTPALGKQGHPLGPAFESLGTCVTSDELAVLMNLPTREIPGLPMRDIGEFAQSAPSPTGRTVELGRLLDPLGRELQPVTLTADALNRHVFISGMTGYGKTTTAMNLLTQAYTEFGVPFLVIEPVKAEYRELARHPALRGRLRVYSIGADAALPLRLNPFTPVPGVPLARHIDLLKAVFNAAFPMYAGMPYVLEEAMLELYTERGWDLDTSFNDSLGSPEDLSALTPTLGDLYDKIEVVLDRRQYAREVHQNMGAALRSRLRSLMLGGKGMALNTNRSVALDELFSRPCVVELRNLGDDEEKAFIMALLLSLLYEYAETRTGKGLRHLTLIEEAHRLLRPARGPASSENADSQAKAVTMFTDMLAEMRAYGEGFVIADQIPTKLAPEIVKNSNVKILHRLVSLDDRAVVAGTVNLTDAQSRHLATLPPGEAVVHDSRIGSAVLVRMHEPATAGEAAPLVGHDLTYLHRDGGCRQCPSPCTAFGTAERQSVTTDAALSAFFAGLLTATAEDLWPLWKRWRDTAGDAAYCMATRSAHRWLTTIVEARALAVGSPDLPPAERLRRDRAARQFARLCAIWCDSPELTPKAATRYTDVQAALNQLLTQDPPRELPGCATCPSRCHALPLIAPHLASLGPTIASRATSAMSPAARARGIAKAAENVLPLSSGALHCLVVNATADLPVDLTDLLPELKTAGMA</sequence>
<dbReference type="InterPro" id="IPR051162">
    <property type="entry name" value="T4SS_component"/>
</dbReference>
<feature type="coiled-coil region" evidence="1">
    <location>
        <begin position="300"/>
        <end position="327"/>
    </location>
</feature>
<comment type="caution">
    <text evidence="3">The sequence shown here is derived from an EMBL/GenBank/DDBJ whole genome shotgun (WGS) entry which is preliminary data.</text>
</comment>
<dbReference type="Proteomes" id="UP000640052">
    <property type="component" value="Unassembled WGS sequence"/>
</dbReference>
<keyword evidence="1" id="KW-0175">Coiled coil</keyword>
<dbReference type="PANTHER" id="PTHR30121">
    <property type="entry name" value="UNCHARACTERIZED PROTEIN YJGR-RELATED"/>
    <property type="match status" value="1"/>
</dbReference>
<dbReference type="SUPFAM" id="SSF52540">
    <property type="entry name" value="P-loop containing nucleoside triphosphate hydrolases"/>
    <property type="match status" value="1"/>
</dbReference>